<evidence type="ECO:0000256" key="5">
    <source>
        <dbReference type="PIRSR" id="PIRSR623088-3"/>
    </source>
</evidence>
<dbReference type="OMA" id="EHFDEYN"/>
<dbReference type="eggNOG" id="KOG3689">
    <property type="taxonomic scope" value="Eukaryota"/>
</dbReference>
<dbReference type="InterPro" id="IPR023174">
    <property type="entry name" value="PDEase_CS"/>
</dbReference>
<evidence type="ECO:0000259" key="6">
    <source>
        <dbReference type="PROSITE" id="PS51845"/>
    </source>
</evidence>
<feature type="non-terminal residue" evidence="7">
    <location>
        <position position="1"/>
    </location>
</feature>
<dbReference type="AlphaFoldDB" id="E1ZCW4"/>
<dbReference type="PRINTS" id="PR00387">
    <property type="entry name" value="PDIESTERASE1"/>
</dbReference>
<accession>E1ZCW4</accession>
<feature type="binding site" evidence="4">
    <location>
        <begin position="4"/>
        <end position="8"/>
    </location>
    <ligand>
        <name>AMP</name>
        <dbReference type="ChEBI" id="CHEBI:456215"/>
    </ligand>
</feature>
<dbReference type="STRING" id="554065.E1ZCW4"/>
<dbReference type="KEGG" id="cvr:CHLNCDRAFT_10254"/>
<dbReference type="SMART" id="SM00471">
    <property type="entry name" value="HDc"/>
    <property type="match status" value="1"/>
</dbReference>
<gene>
    <name evidence="7" type="ORF">CHLNCDRAFT_10254</name>
</gene>
<evidence type="ECO:0000256" key="3">
    <source>
        <dbReference type="PIRSR" id="PIRSR623088-1"/>
    </source>
</evidence>
<proteinExistence type="predicted"/>
<keyword evidence="2" id="KW-0378">Hydrolase</keyword>
<evidence type="ECO:0000256" key="2">
    <source>
        <dbReference type="ARBA" id="ARBA00022801"/>
    </source>
</evidence>
<dbReference type="Pfam" id="PF00233">
    <property type="entry name" value="PDEase_I"/>
    <property type="match status" value="1"/>
</dbReference>
<feature type="non-terminal residue" evidence="7">
    <location>
        <position position="226"/>
    </location>
</feature>
<dbReference type="PANTHER" id="PTHR11347">
    <property type="entry name" value="CYCLIC NUCLEOTIDE PHOSPHODIESTERASE"/>
    <property type="match status" value="1"/>
</dbReference>
<feature type="binding site" evidence="5">
    <location>
        <position position="44"/>
    </location>
    <ligand>
        <name>Zn(2+)</name>
        <dbReference type="ChEBI" id="CHEBI:29105"/>
        <label>1</label>
    </ligand>
</feature>
<dbReference type="CDD" id="cd00077">
    <property type="entry name" value="HDc"/>
    <property type="match status" value="1"/>
</dbReference>
<feature type="active site" description="Proton donor" evidence="3">
    <location>
        <position position="4"/>
    </location>
</feature>
<dbReference type="EMBL" id="GL433842">
    <property type="protein sequence ID" value="EFN56311.1"/>
    <property type="molecule type" value="Genomic_DNA"/>
</dbReference>
<dbReference type="GO" id="GO:0004114">
    <property type="term" value="F:3',5'-cyclic-nucleotide phosphodiesterase activity"/>
    <property type="evidence" value="ECO:0007669"/>
    <property type="project" value="InterPro"/>
</dbReference>
<protein>
    <recommendedName>
        <fullName evidence="6">PDEase domain-containing protein</fullName>
    </recommendedName>
</protein>
<dbReference type="InParanoid" id="E1ZCW4"/>
<dbReference type="PROSITE" id="PS00126">
    <property type="entry name" value="PDEASE_I_1"/>
    <property type="match status" value="1"/>
</dbReference>
<dbReference type="PROSITE" id="PS51845">
    <property type="entry name" value="PDEASE_I_2"/>
    <property type="match status" value="1"/>
</dbReference>
<dbReference type="GeneID" id="17355882"/>
<evidence type="ECO:0000313" key="7">
    <source>
        <dbReference type="EMBL" id="EFN56311.1"/>
    </source>
</evidence>
<dbReference type="GO" id="GO:0046872">
    <property type="term" value="F:metal ion binding"/>
    <property type="evidence" value="ECO:0007669"/>
    <property type="project" value="UniProtKB-KW"/>
</dbReference>
<feature type="binding site" evidence="5">
    <location>
        <position position="8"/>
    </location>
    <ligand>
        <name>Zn(2+)</name>
        <dbReference type="ChEBI" id="CHEBI:29105"/>
        <label>1</label>
    </ligand>
</feature>
<feature type="domain" description="PDEase" evidence="6">
    <location>
        <begin position="1"/>
        <end position="226"/>
    </location>
</feature>
<reference evidence="7 8" key="1">
    <citation type="journal article" date="2010" name="Plant Cell">
        <title>The Chlorella variabilis NC64A genome reveals adaptation to photosymbiosis, coevolution with viruses, and cryptic sex.</title>
        <authorList>
            <person name="Blanc G."/>
            <person name="Duncan G."/>
            <person name="Agarkova I."/>
            <person name="Borodovsky M."/>
            <person name="Gurnon J."/>
            <person name="Kuo A."/>
            <person name="Lindquist E."/>
            <person name="Lucas S."/>
            <person name="Pangilinan J."/>
            <person name="Polle J."/>
            <person name="Salamov A."/>
            <person name="Terry A."/>
            <person name="Yamada T."/>
            <person name="Dunigan D.D."/>
            <person name="Grigoriev I.V."/>
            <person name="Claverie J.M."/>
            <person name="Van Etten J.L."/>
        </authorList>
    </citation>
    <scope>NUCLEOTIDE SEQUENCE [LARGE SCALE GENOMIC DNA]</scope>
    <source>
        <strain evidence="7 8">NC64A</strain>
    </source>
</reference>
<dbReference type="Gene3D" id="1.10.1300.10">
    <property type="entry name" value="3'5'-cyclic nucleotide phosphodiesterase, catalytic domain"/>
    <property type="match status" value="1"/>
</dbReference>
<name>E1ZCW4_CHLVA</name>
<keyword evidence="1 5" id="KW-0479">Metal-binding</keyword>
<feature type="binding site" evidence="4">
    <location>
        <position position="45"/>
    </location>
    <ligand>
        <name>AMP</name>
        <dbReference type="ChEBI" id="CHEBI:456215"/>
    </ligand>
</feature>
<feature type="binding site" evidence="5">
    <location>
        <position position="45"/>
    </location>
    <ligand>
        <name>Zn(2+)</name>
        <dbReference type="ChEBI" id="CHEBI:29105"/>
        <label>1</label>
    </ligand>
</feature>
<feature type="binding site" evidence="4">
    <location>
        <position position="214"/>
    </location>
    <ligand>
        <name>AMP</name>
        <dbReference type="ChEBI" id="CHEBI:456215"/>
    </ligand>
</feature>
<evidence type="ECO:0000256" key="4">
    <source>
        <dbReference type="PIRSR" id="PIRSR623088-2"/>
    </source>
</evidence>
<organism evidence="8">
    <name type="scientific">Chlorella variabilis</name>
    <name type="common">Green alga</name>
    <dbReference type="NCBI Taxonomy" id="554065"/>
    <lineage>
        <taxon>Eukaryota</taxon>
        <taxon>Viridiplantae</taxon>
        <taxon>Chlorophyta</taxon>
        <taxon>core chlorophytes</taxon>
        <taxon>Trebouxiophyceae</taxon>
        <taxon>Chlorellales</taxon>
        <taxon>Chlorellaceae</taxon>
        <taxon>Chlorella clade</taxon>
        <taxon>Chlorella</taxon>
    </lineage>
</organism>
<evidence type="ECO:0000256" key="1">
    <source>
        <dbReference type="ARBA" id="ARBA00022723"/>
    </source>
</evidence>
<dbReference type="RefSeq" id="XP_005848413.1">
    <property type="nucleotide sequence ID" value="XM_005848351.1"/>
</dbReference>
<feature type="binding site" evidence="4">
    <location>
        <position position="155"/>
    </location>
    <ligand>
        <name>AMP</name>
        <dbReference type="ChEBI" id="CHEBI:456215"/>
    </ligand>
</feature>
<sequence length="226" mass="25525">VPYHNFQHCVDVTHTTFMFIKRVAHKVVLTELEKFALMVAAVSHDLDHPGVNNAFLVNARDPLATTYNDSSVLENRHVAALYSLLLSKPQLNIFARLDVAQWREVRKMVIGAVLSTDMVHHFPMVSKLEVDNLARLFDAAEERQLLLNLLLHCADISNPVKPAAIAEKQPFMLCCRWADRVLAEFFLQGDRERAAGLAISPMCDREKTSRAGSQINFIEFVVAPIY</sequence>
<dbReference type="InterPro" id="IPR023088">
    <property type="entry name" value="PDEase"/>
</dbReference>
<dbReference type="InterPro" id="IPR002073">
    <property type="entry name" value="PDEase_catalytic_dom"/>
</dbReference>
<dbReference type="GO" id="GO:0007165">
    <property type="term" value="P:signal transduction"/>
    <property type="evidence" value="ECO:0007669"/>
    <property type="project" value="InterPro"/>
</dbReference>
<dbReference type="InterPro" id="IPR003607">
    <property type="entry name" value="HD/PDEase_dom"/>
</dbReference>
<evidence type="ECO:0000313" key="8">
    <source>
        <dbReference type="Proteomes" id="UP000008141"/>
    </source>
</evidence>
<feature type="binding site" evidence="5">
    <location>
        <position position="155"/>
    </location>
    <ligand>
        <name>Zn(2+)</name>
        <dbReference type="ChEBI" id="CHEBI:29105"/>
        <label>1</label>
    </ligand>
</feature>
<dbReference type="Proteomes" id="UP000008141">
    <property type="component" value="Unassembled WGS sequence"/>
</dbReference>
<feature type="binding site" evidence="5">
    <location>
        <position position="45"/>
    </location>
    <ligand>
        <name>Zn(2+)</name>
        <dbReference type="ChEBI" id="CHEBI:29105"/>
        <label>2</label>
    </ligand>
</feature>
<keyword evidence="8" id="KW-1185">Reference proteome</keyword>
<dbReference type="InterPro" id="IPR036971">
    <property type="entry name" value="PDEase_catalytic_dom_sf"/>
</dbReference>
<dbReference type="SUPFAM" id="SSF109604">
    <property type="entry name" value="HD-domain/PDEase-like"/>
    <property type="match status" value="1"/>
</dbReference>
<dbReference type="OrthoDB" id="68317at2759"/>